<evidence type="ECO:0000313" key="3">
    <source>
        <dbReference type="EMBL" id="KAF2900667.1"/>
    </source>
</evidence>
<feature type="transmembrane region" description="Helical" evidence="2">
    <location>
        <begin position="122"/>
        <end position="142"/>
    </location>
</feature>
<reference evidence="3" key="1">
    <citation type="submission" date="2019-08" db="EMBL/GenBank/DDBJ databases">
        <title>The genome of the North American firefly Photinus pyralis.</title>
        <authorList>
            <consortium name="Photinus pyralis genome working group"/>
            <person name="Fallon T.R."/>
            <person name="Sander Lower S.E."/>
            <person name="Weng J.-K."/>
        </authorList>
    </citation>
    <scope>NUCLEOTIDE SEQUENCE</scope>
    <source>
        <strain evidence="3">TRF0915ILg1</strain>
        <tissue evidence="3">Whole body</tissue>
    </source>
</reference>
<evidence type="ECO:0000313" key="4">
    <source>
        <dbReference type="Proteomes" id="UP000801492"/>
    </source>
</evidence>
<proteinExistence type="predicted"/>
<keyword evidence="2" id="KW-0812">Transmembrane</keyword>
<dbReference type="EMBL" id="VTPC01002067">
    <property type="protein sequence ID" value="KAF2900667.1"/>
    <property type="molecule type" value="Genomic_DNA"/>
</dbReference>
<evidence type="ECO:0000256" key="2">
    <source>
        <dbReference type="SAM" id="Phobius"/>
    </source>
</evidence>
<feature type="transmembrane region" description="Helical" evidence="2">
    <location>
        <begin position="80"/>
        <end position="102"/>
    </location>
</feature>
<keyword evidence="4" id="KW-1185">Reference proteome</keyword>
<organism evidence="3 4">
    <name type="scientific">Ignelater luminosus</name>
    <name type="common">Cucubano</name>
    <name type="synonym">Pyrophorus luminosus</name>
    <dbReference type="NCBI Taxonomy" id="2038154"/>
    <lineage>
        <taxon>Eukaryota</taxon>
        <taxon>Metazoa</taxon>
        <taxon>Ecdysozoa</taxon>
        <taxon>Arthropoda</taxon>
        <taxon>Hexapoda</taxon>
        <taxon>Insecta</taxon>
        <taxon>Pterygota</taxon>
        <taxon>Neoptera</taxon>
        <taxon>Endopterygota</taxon>
        <taxon>Coleoptera</taxon>
        <taxon>Polyphaga</taxon>
        <taxon>Elateriformia</taxon>
        <taxon>Elateroidea</taxon>
        <taxon>Elateridae</taxon>
        <taxon>Agrypninae</taxon>
        <taxon>Pyrophorini</taxon>
        <taxon>Ignelater</taxon>
    </lineage>
</organism>
<dbReference type="OrthoDB" id="6819313at2759"/>
<dbReference type="Proteomes" id="UP000801492">
    <property type="component" value="Unassembled WGS sequence"/>
</dbReference>
<dbReference type="AlphaFoldDB" id="A0A8K0DCU1"/>
<keyword evidence="2" id="KW-0472">Membrane</keyword>
<comment type="caution">
    <text evidence="3">The sequence shown here is derived from an EMBL/GenBank/DDBJ whole genome shotgun (WGS) entry which is preliminary data.</text>
</comment>
<gene>
    <name evidence="3" type="ORF">ILUMI_05519</name>
</gene>
<sequence>MYLPMVGCVSKMQPFGYYLGIPKQTEVLLLTLIGICCTIFDASLLDLNSNLHKVWEIALDPTKVSGNTQIYLKYLLSGIILVRTFSVHLYLAFYIVMLWPAIFEERPALLLPWLMVGAIKCLGMGLLSFCTGLFTCVSYGLYRPACVDFVLAQVIDHMPSFYMWFCVLSYYRELKLCATSLSYESSKSDFDSELTVRRRRVRSMADNVVLKHQYHHQIIDEDRHLISVSTIENIVQQLTTDLHRKTTRSLDSLLGVMAAEAEKEEIMNLGDDLPSEEVGLTIQEKTAKLLKLTEADILEAQQKRKTMVFTDSMVNIDGNLDKINQGEKTAKILRTTDITVTSPARTNNILRPTKSEKGDIRKSDYSKSNAATIFMSDVSETEIGSVLNYSSTSLTTSSIDEENIRSIIEEDILPYIEEQPVLLKDSDLSVSKIDKEDISLKEPHAIVKNEMPPERQKSDFECQASTLSRSVLRSYTSDLEHLTGNWKSTDTYKRVSPRTALTKPSGNDNSTGSNTKLVENYKKLVEKDLKEIQEIMPAKATEGPKYASSFKMDGYTMAYNEKMMKAKNQKTVKRNVKDIKQQNSAID</sequence>
<keyword evidence="2" id="KW-1133">Transmembrane helix</keyword>
<feature type="region of interest" description="Disordered" evidence="1">
    <location>
        <begin position="566"/>
        <end position="587"/>
    </location>
</feature>
<accession>A0A8K0DCU1</accession>
<evidence type="ECO:0000256" key="1">
    <source>
        <dbReference type="SAM" id="MobiDB-lite"/>
    </source>
</evidence>
<feature type="transmembrane region" description="Helical" evidence="2">
    <location>
        <begin position="149"/>
        <end position="171"/>
    </location>
</feature>
<name>A0A8K0DCU1_IGNLU</name>
<protein>
    <submittedName>
        <fullName evidence="3">Uncharacterized protein</fullName>
    </submittedName>
</protein>